<feature type="compositionally biased region" description="Low complexity" evidence="3">
    <location>
        <begin position="311"/>
        <end position="320"/>
    </location>
</feature>
<feature type="compositionally biased region" description="Basic and acidic residues" evidence="3">
    <location>
        <begin position="42"/>
        <end position="61"/>
    </location>
</feature>
<feature type="compositionally biased region" description="Basic and acidic residues" evidence="3">
    <location>
        <begin position="24"/>
        <end position="34"/>
    </location>
</feature>
<feature type="region of interest" description="Disordered" evidence="3">
    <location>
        <begin position="382"/>
        <end position="405"/>
    </location>
</feature>
<comment type="subcellular location">
    <subcellularLocation>
        <location evidence="1">Nucleus</location>
    </subcellularLocation>
</comment>
<evidence type="ECO:0000313" key="4">
    <source>
        <dbReference type="EMBL" id="EPS65736.1"/>
    </source>
</evidence>
<evidence type="ECO:0000256" key="3">
    <source>
        <dbReference type="SAM" id="MobiDB-lite"/>
    </source>
</evidence>
<dbReference type="PANTHER" id="PTHR14571:SF9">
    <property type="entry name" value="HISTONE-LYSINE N-METHYLTRANSFERASE SET-26-RELATED"/>
    <property type="match status" value="1"/>
</dbReference>
<organism evidence="4 5">
    <name type="scientific">Genlisea aurea</name>
    <dbReference type="NCBI Taxonomy" id="192259"/>
    <lineage>
        <taxon>Eukaryota</taxon>
        <taxon>Viridiplantae</taxon>
        <taxon>Streptophyta</taxon>
        <taxon>Embryophyta</taxon>
        <taxon>Tracheophyta</taxon>
        <taxon>Spermatophyta</taxon>
        <taxon>Magnoliopsida</taxon>
        <taxon>eudicotyledons</taxon>
        <taxon>Gunneridae</taxon>
        <taxon>Pentapetalae</taxon>
        <taxon>asterids</taxon>
        <taxon>lamiids</taxon>
        <taxon>Lamiales</taxon>
        <taxon>Lentibulariaceae</taxon>
        <taxon>Genlisea</taxon>
    </lineage>
</organism>
<gene>
    <name evidence="4" type="ORF">M569_09046</name>
</gene>
<comment type="caution">
    <text evidence="4">The sequence shown here is derived from an EMBL/GenBank/DDBJ whole genome shotgun (WGS) entry which is preliminary data.</text>
</comment>
<dbReference type="PANTHER" id="PTHR14571">
    <property type="entry name" value="HISTONE-LYSINE N-METHYLTRANSFERASE SET-26-RELATED"/>
    <property type="match status" value="1"/>
</dbReference>
<protein>
    <submittedName>
        <fullName evidence="4">Uncharacterized protein</fullName>
    </submittedName>
</protein>
<feature type="compositionally biased region" description="Basic and acidic residues" evidence="3">
    <location>
        <begin position="195"/>
        <end position="213"/>
    </location>
</feature>
<reference evidence="4 5" key="1">
    <citation type="journal article" date="2013" name="BMC Genomics">
        <title>The miniature genome of a carnivorous plant Genlisea aurea contains a low number of genes and short non-coding sequences.</title>
        <authorList>
            <person name="Leushkin E.V."/>
            <person name="Sutormin R.A."/>
            <person name="Nabieva E.R."/>
            <person name="Penin A.A."/>
            <person name="Kondrashov A.S."/>
            <person name="Logacheva M.D."/>
        </authorList>
    </citation>
    <scope>NUCLEOTIDE SEQUENCE [LARGE SCALE GENOMIC DNA]</scope>
</reference>
<sequence>KDGGSAGNIGKEALVGYSTDEVTDSGKNEDDQSQEHGMATEQHNKKPKSEVFDGADERNRTESLPNKDISLDSMKATTQPPDHRGSIWSELVKVSEKLMSPSSIDSKLRDASDCLTIDESGNANTHKPQADAGPKMEPALSELSLRARKELLKYRHSSKVPDEMTYKRNSAASYEHKVIGASVKSVSSSGSKALKVSDNHEAMDSHRRQKESLECNAGAGKEDALADTVDAKSVRAKNFVKELSGFNSGPEMLDSAEISNLSSCNITYSNEKDFKVSSCFTLPQTGKVPSVSVSPEGGRQLPAGVRPIVKSRAAATSASSKGEKSRLLDSQTSSRGNMVFPPASSSAPAALSDEELALLLHQELNSSPRVPRVPRMRNAGSIVQLACSKTTSMPMKRTSSRGKER</sequence>
<evidence type="ECO:0000256" key="2">
    <source>
        <dbReference type="ARBA" id="ARBA00023242"/>
    </source>
</evidence>
<accession>S8CLT1</accession>
<name>S8CLT1_9LAMI</name>
<feature type="region of interest" description="Disordered" evidence="3">
    <location>
        <begin position="287"/>
        <end position="347"/>
    </location>
</feature>
<dbReference type="EMBL" id="AUSU01004068">
    <property type="protein sequence ID" value="EPS65736.1"/>
    <property type="molecule type" value="Genomic_DNA"/>
</dbReference>
<evidence type="ECO:0000313" key="5">
    <source>
        <dbReference type="Proteomes" id="UP000015453"/>
    </source>
</evidence>
<proteinExistence type="predicted"/>
<keyword evidence="2" id="KW-0539">Nucleus</keyword>
<evidence type="ECO:0000256" key="1">
    <source>
        <dbReference type="ARBA" id="ARBA00004123"/>
    </source>
</evidence>
<feature type="region of interest" description="Disordered" evidence="3">
    <location>
        <begin position="117"/>
        <end position="136"/>
    </location>
</feature>
<dbReference type="AlphaFoldDB" id="S8CLT1"/>
<feature type="region of interest" description="Disordered" evidence="3">
    <location>
        <begin position="1"/>
        <end position="87"/>
    </location>
</feature>
<feature type="non-terminal residue" evidence="4">
    <location>
        <position position="1"/>
    </location>
</feature>
<feature type="region of interest" description="Disordered" evidence="3">
    <location>
        <begin position="190"/>
        <end position="222"/>
    </location>
</feature>
<keyword evidence="5" id="KW-1185">Reference proteome</keyword>
<dbReference type="Proteomes" id="UP000015453">
    <property type="component" value="Unassembled WGS sequence"/>
</dbReference>
<dbReference type="GO" id="GO:0005634">
    <property type="term" value="C:nucleus"/>
    <property type="evidence" value="ECO:0007669"/>
    <property type="project" value="UniProtKB-SubCell"/>
</dbReference>